<dbReference type="InterPro" id="IPR000917">
    <property type="entry name" value="Sulfatase_N"/>
</dbReference>
<feature type="active site" evidence="6">
    <location>
        <position position="334"/>
    </location>
</feature>
<feature type="binding site" evidence="8">
    <location>
        <position position="506"/>
    </location>
    <ligand>
        <name>Mn(2+)</name>
        <dbReference type="ChEBI" id="CHEBI:29035"/>
    </ligand>
</feature>
<dbReference type="GO" id="GO:0046872">
    <property type="term" value="F:metal ion binding"/>
    <property type="evidence" value="ECO:0007669"/>
    <property type="project" value="UniProtKB-KW"/>
</dbReference>
<dbReference type="InterPro" id="IPR012160">
    <property type="entry name" value="LtaS-like"/>
</dbReference>
<dbReference type="SUPFAM" id="SSF53649">
    <property type="entry name" value="Alkaline phosphatase-like"/>
    <property type="match status" value="1"/>
</dbReference>
<feature type="binding site" evidence="8">
    <location>
        <position position="295"/>
    </location>
    <ligand>
        <name>Mn(2+)</name>
        <dbReference type="ChEBI" id="CHEBI:29035"/>
    </ligand>
</feature>
<evidence type="ECO:0000256" key="7">
    <source>
        <dbReference type="PIRSR" id="PIRSR005091-2"/>
    </source>
</evidence>
<dbReference type="Gene3D" id="3.40.720.10">
    <property type="entry name" value="Alkaline Phosphatase, subunit A"/>
    <property type="match status" value="1"/>
</dbReference>
<dbReference type="Gene3D" id="3.30.1120.80">
    <property type="match status" value="1"/>
</dbReference>
<evidence type="ECO:0000256" key="4">
    <source>
        <dbReference type="ARBA" id="ARBA00022989"/>
    </source>
</evidence>
<dbReference type="CDD" id="cd16015">
    <property type="entry name" value="LTA_synthase"/>
    <property type="match status" value="1"/>
</dbReference>
<keyword evidence="2" id="KW-1003">Cell membrane</keyword>
<feature type="binding site" evidence="7">
    <location>
        <position position="452"/>
    </location>
    <ligand>
        <name>substrate</name>
    </ligand>
</feature>
<gene>
    <name evidence="11" type="primary">ltaS2</name>
    <name evidence="11" type="ORF">NCTC11621_02144</name>
</gene>
<evidence type="ECO:0000313" key="11">
    <source>
        <dbReference type="EMBL" id="SUC11062.1"/>
    </source>
</evidence>
<dbReference type="Proteomes" id="UP000254704">
    <property type="component" value="Unassembled WGS sequence"/>
</dbReference>
<keyword evidence="7" id="KW-0464">Manganese</keyword>
<keyword evidence="11" id="KW-0808">Transferase</keyword>
<evidence type="ECO:0000256" key="3">
    <source>
        <dbReference type="ARBA" id="ARBA00022692"/>
    </source>
</evidence>
<name>A0A379EXL5_9PAST</name>
<dbReference type="RefSeq" id="WP_049214687.1">
    <property type="nucleotide sequence ID" value="NZ_UGTV01000015.1"/>
</dbReference>
<feature type="transmembrane region" description="Helical" evidence="9">
    <location>
        <begin position="181"/>
        <end position="198"/>
    </location>
</feature>
<dbReference type="GO" id="GO:0016740">
    <property type="term" value="F:transferase activity"/>
    <property type="evidence" value="ECO:0007669"/>
    <property type="project" value="UniProtKB-KW"/>
</dbReference>
<dbReference type="AlphaFoldDB" id="A0A379EXL5"/>
<evidence type="ECO:0000256" key="5">
    <source>
        <dbReference type="ARBA" id="ARBA00023136"/>
    </source>
</evidence>
<comment type="subcellular location">
    <subcellularLocation>
        <location evidence="1">Cell membrane</location>
        <topology evidence="1">Multi-pass membrane protein</topology>
    </subcellularLocation>
</comment>
<evidence type="ECO:0000256" key="2">
    <source>
        <dbReference type="ARBA" id="ARBA00022475"/>
    </source>
</evidence>
<keyword evidence="7" id="KW-0479">Metal-binding</keyword>
<feature type="transmembrane region" description="Helical" evidence="9">
    <location>
        <begin position="90"/>
        <end position="113"/>
    </location>
</feature>
<feature type="domain" description="Sulfatase N-terminal" evidence="10">
    <location>
        <begin position="287"/>
        <end position="557"/>
    </location>
</feature>
<evidence type="ECO:0000256" key="1">
    <source>
        <dbReference type="ARBA" id="ARBA00004651"/>
    </source>
</evidence>
<evidence type="ECO:0000256" key="8">
    <source>
        <dbReference type="PIRSR" id="PIRSR005091-3"/>
    </source>
</evidence>
<evidence type="ECO:0000256" key="6">
    <source>
        <dbReference type="PIRSR" id="PIRSR005091-1"/>
    </source>
</evidence>
<dbReference type="PANTHER" id="PTHR47371:SF3">
    <property type="entry name" value="PHOSPHOGLYCEROL TRANSFERASE I"/>
    <property type="match status" value="1"/>
</dbReference>
<evidence type="ECO:0000259" key="10">
    <source>
        <dbReference type="Pfam" id="PF00884"/>
    </source>
</evidence>
<dbReference type="PANTHER" id="PTHR47371">
    <property type="entry name" value="LIPOTEICHOIC ACID SYNTHASE"/>
    <property type="match status" value="1"/>
</dbReference>
<organism evidence="11 12">
    <name type="scientific">Pasteurella canis</name>
    <dbReference type="NCBI Taxonomy" id="753"/>
    <lineage>
        <taxon>Bacteria</taxon>
        <taxon>Pseudomonadati</taxon>
        <taxon>Pseudomonadota</taxon>
        <taxon>Gammaproteobacteria</taxon>
        <taxon>Pasteurellales</taxon>
        <taxon>Pasteurellaceae</taxon>
        <taxon>Pasteurella</taxon>
    </lineage>
</organism>
<protein>
    <submittedName>
        <fullName evidence="11">Phosphoglycerol transferase</fullName>
    </submittedName>
</protein>
<dbReference type="GO" id="GO:0005886">
    <property type="term" value="C:plasma membrane"/>
    <property type="evidence" value="ECO:0007669"/>
    <property type="project" value="UniProtKB-SubCell"/>
</dbReference>
<dbReference type="InterPro" id="IPR050448">
    <property type="entry name" value="OpgB/LTA_synthase_biosynth"/>
</dbReference>
<dbReference type="PIRSF" id="PIRSF005091">
    <property type="entry name" value="Mmb_sulf_HI1246"/>
    <property type="match status" value="1"/>
</dbReference>
<reference evidence="11 12" key="1">
    <citation type="submission" date="2018-06" db="EMBL/GenBank/DDBJ databases">
        <authorList>
            <consortium name="Pathogen Informatics"/>
            <person name="Doyle S."/>
        </authorList>
    </citation>
    <scope>NUCLEOTIDE SEQUENCE [LARGE SCALE GENOMIC DNA]</scope>
    <source>
        <strain evidence="11 12">NCTC11621</strain>
    </source>
</reference>
<keyword evidence="3 9" id="KW-0812">Transmembrane</keyword>
<keyword evidence="5 9" id="KW-0472">Membrane</keyword>
<feature type="transmembrane region" description="Helical" evidence="9">
    <location>
        <begin position="141"/>
        <end position="161"/>
    </location>
</feature>
<proteinExistence type="predicted"/>
<feature type="transmembrane region" description="Helical" evidence="9">
    <location>
        <begin position="56"/>
        <end position="78"/>
    </location>
</feature>
<dbReference type="InterPro" id="IPR017850">
    <property type="entry name" value="Alkaline_phosphatase_core_sf"/>
</dbReference>
<dbReference type="Pfam" id="PF00884">
    <property type="entry name" value="Sulfatase"/>
    <property type="match status" value="1"/>
</dbReference>
<sequence>MCSNSAKNNRTLLFPIFFFIAINLLIFSLSRLGLALWQADRVNAVDGWLTLFLQGIRIDIVSLCYLFGVPALLTVLLYHHNSLGYIWQKILRVWLTFGSVFILFMEIATPAFIETYDFRPNRLFIEYLIYPKEVFSMLMEGHLLAMLLTLTITTIATLIYWKLAGWAVQRLYSPSWKFRPFIALLVIAISFIGARSTFAHRGINPAMVAFSSDALVNSLVLNSGYSVIYAAQQFKDEDNSSALYGKMDIEEMLRIVKQSRGRPESDYISSQIPTLTTNQATYQGKPKNIVIILEESLGAQFIGSLGGLPLSPEFDKLVQEGWLFENLYATGTRSVRGIEAITAGFTPTPARAVVKLSNSQHGFFTIAELLSKQGYHTSFIYGGEKHFDNMASFFYGNGFQEIIDEKDYVNPKFQATWGMSDEDLFDKAHETFTKLHNEGKPFFSLVFSSSNHDPFEFPDGKIELYEQPKQTRKNAAKYADYAIGHFFRLAKPSNYWQDTLFLVIADHDSRVGGAALVPIKHFHIPALFIGEGIETKRDPRLVSQIDMPTTLLSLAGISGNYPMIGYDLTKDVNPNRAFMQYDQTQAMMKGSDVVILTPKTEPRGYHYDRHTAEFTEKSLPDELKKEALAHALLGSYLYKNRLYKSEDKK</sequence>
<accession>A0A379EXL5</accession>
<dbReference type="EMBL" id="UGTV01000015">
    <property type="protein sequence ID" value="SUC11062.1"/>
    <property type="molecule type" value="Genomic_DNA"/>
</dbReference>
<evidence type="ECO:0000256" key="9">
    <source>
        <dbReference type="SAM" id="Phobius"/>
    </source>
</evidence>
<feature type="transmembrane region" description="Helical" evidence="9">
    <location>
        <begin position="12"/>
        <end position="36"/>
    </location>
</feature>
<evidence type="ECO:0000313" key="12">
    <source>
        <dbReference type="Proteomes" id="UP000254704"/>
    </source>
</evidence>
<feature type="binding site" evidence="8">
    <location>
        <position position="507"/>
    </location>
    <ligand>
        <name>Mn(2+)</name>
        <dbReference type="ChEBI" id="CHEBI:29035"/>
    </ligand>
</feature>
<keyword evidence="4 9" id="KW-1133">Transmembrane helix</keyword>